<evidence type="ECO:0000256" key="9">
    <source>
        <dbReference type="ARBA" id="ARBA00023235"/>
    </source>
</evidence>
<dbReference type="EMBL" id="JAOQJV010000001">
    <property type="protein sequence ID" value="MCU6698868.1"/>
    <property type="molecule type" value="Genomic_DNA"/>
</dbReference>
<dbReference type="RefSeq" id="WP_158567113.1">
    <property type="nucleotide sequence ID" value="NZ_JAOQJV010000001.1"/>
</dbReference>
<comment type="caution">
    <text evidence="11">The sequence shown here is derived from an EMBL/GenBank/DDBJ whole genome shotgun (WGS) entry which is preliminary data.</text>
</comment>
<dbReference type="Pfam" id="PF00834">
    <property type="entry name" value="Ribul_P_3_epim"/>
    <property type="match status" value="1"/>
</dbReference>
<protein>
    <recommendedName>
        <fullName evidence="7 10">Ribulose-phosphate 3-epimerase</fullName>
        <ecNumber evidence="7 10">5.1.3.1</ecNumber>
    </recommendedName>
</protein>
<evidence type="ECO:0000256" key="6">
    <source>
        <dbReference type="ARBA" id="ARBA00009541"/>
    </source>
</evidence>
<dbReference type="NCBIfam" id="NF004076">
    <property type="entry name" value="PRK05581.1-4"/>
    <property type="match status" value="1"/>
</dbReference>
<dbReference type="GO" id="GO:0004750">
    <property type="term" value="F:D-ribulose-phosphate 3-epimerase activity"/>
    <property type="evidence" value="ECO:0007669"/>
    <property type="project" value="UniProtKB-EC"/>
</dbReference>
<sequence>MAKVSASILACDHTKIGEQVLEAEKAGADIVHIDVMDGVYVENVTFGPQLVADLKKITKLPLSVHMELVRPETFLPMFAKAGADIITFQLDACPNPLHMLREVKKAGIKAGLGIGPSYDVERLRYLLPHIDGLILMSVEPGYGGQPFEESIYEKVKRSVEIMDETGIHVPISIDGGVNTVTGKKLVEAGADILIAGSSVFGADSITDAVKSLKAL</sequence>
<keyword evidence="8" id="KW-0479">Metal-binding</keyword>
<dbReference type="PANTHER" id="PTHR11749">
    <property type="entry name" value="RIBULOSE-5-PHOSPHATE-3-EPIMERASE"/>
    <property type="match status" value="1"/>
</dbReference>
<dbReference type="Gene3D" id="3.20.20.70">
    <property type="entry name" value="Aldolase class I"/>
    <property type="match status" value="1"/>
</dbReference>
<evidence type="ECO:0000256" key="4">
    <source>
        <dbReference type="ARBA" id="ARBA00001947"/>
    </source>
</evidence>
<evidence type="ECO:0000256" key="2">
    <source>
        <dbReference type="ARBA" id="ARBA00001936"/>
    </source>
</evidence>
<keyword evidence="12" id="KW-1185">Reference proteome</keyword>
<dbReference type="InterPro" id="IPR026019">
    <property type="entry name" value="Ribul_P_3_epim"/>
</dbReference>
<comment type="cofactor">
    <cofactor evidence="3">
        <name>Co(2+)</name>
        <dbReference type="ChEBI" id="CHEBI:48828"/>
    </cofactor>
</comment>
<proteinExistence type="inferred from homology"/>
<dbReference type="InterPro" id="IPR013785">
    <property type="entry name" value="Aldolase_TIM"/>
</dbReference>
<evidence type="ECO:0000256" key="10">
    <source>
        <dbReference type="NCBIfam" id="TIGR01163"/>
    </source>
</evidence>
<comment type="similarity">
    <text evidence="6">Belongs to the ribulose-phosphate 3-epimerase family.</text>
</comment>
<dbReference type="InterPro" id="IPR011060">
    <property type="entry name" value="RibuloseP-bd_barrel"/>
</dbReference>
<evidence type="ECO:0000256" key="7">
    <source>
        <dbReference type="ARBA" id="ARBA00013188"/>
    </source>
</evidence>
<dbReference type="InterPro" id="IPR000056">
    <property type="entry name" value="Ribul_P_3_epim-like"/>
</dbReference>
<comment type="cofactor">
    <cofactor evidence="4">
        <name>Zn(2+)</name>
        <dbReference type="ChEBI" id="CHEBI:29105"/>
    </cofactor>
</comment>
<dbReference type="PROSITE" id="PS01086">
    <property type="entry name" value="RIBUL_P_3_EPIMER_2"/>
    <property type="match status" value="1"/>
</dbReference>
<evidence type="ECO:0000256" key="3">
    <source>
        <dbReference type="ARBA" id="ARBA00001941"/>
    </source>
</evidence>
<evidence type="ECO:0000256" key="8">
    <source>
        <dbReference type="ARBA" id="ARBA00022723"/>
    </source>
</evidence>
<comment type="cofactor">
    <cofactor evidence="5">
        <name>Fe(2+)</name>
        <dbReference type="ChEBI" id="CHEBI:29033"/>
    </cofactor>
</comment>
<dbReference type="NCBIfam" id="TIGR01163">
    <property type="entry name" value="rpe"/>
    <property type="match status" value="1"/>
</dbReference>
<dbReference type="SUPFAM" id="SSF51366">
    <property type="entry name" value="Ribulose-phoshate binding barrel"/>
    <property type="match status" value="1"/>
</dbReference>
<evidence type="ECO:0000256" key="5">
    <source>
        <dbReference type="ARBA" id="ARBA00001954"/>
    </source>
</evidence>
<gene>
    <name evidence="11" type="primary">rpe</name>
    <name evidence="11" type="ORF">OCV65_01240</name>
</gene>
<organism evidence="11 12">
    <name type="scientific">Dorea ammoniilytica</name>
    <dbReference type="NCBI Taxonomy" id="2981788"/>
    <lineage>
        <taxon>Bacteria</taxon>
        <taxon>Bacillati</taxon>
        <taxon>Bacillota</taxon>
        <taxon>Clostridia</taxon>
        <taxon>Lachnospirales</taxon>
        <taxon>Lachnospiraceae</taxon>
        <taxon>Dorea</taxon>
    </lineage>
</organism>
<accession>A0ABT2S2P8</accession>
<comment type="catalytic activity">
    <reaction evidence="1">
        <text>D-ribulose 5-phosphate = D-xylulose 5-phosphate</text>
        <dbReference type="Rhea" id="RHEA:13677"/>
        <dbReference type="ChEBI" id="CHEBI:57737"/>
        <dbReference type="ChEBI" id="CHEBI:58121"/>
        <dbReference type="EC" id="5.1.3.1"/>
    </reaction>
</comment>
<evidence type="ECO:0000313" key="11">
    <source>
        <dbReference type="EMBL" id="MCU6698868.1"/>
    </source>
</evidence>
<keyword evidence="9 11" id="KW-0413">Isomerase</keyword>
<evidence type="ECO:0000313" key="12">
    <source>
        <dbReference type="Proteomes" id="UP001207605"/>
    </source>
</evidence>
<dbReference type="PROSITE" id="PS01085">
    <property type="entry name" value="RIBUL_P_3_EPIMER_1"/>
    <property type="match status" value="1"/>
</dbReference>
<name>A0ABT2S2P8_9FIRM</name>
<comment type="cofactor">
    <cofactor evidence="2">
        <name>Mn(2+)</name>
        <dbReference type="ChEBI" id="CHEBI:29035"/>
    </cofactor>
</comment>
<reference evidence="11 12" key="1">
    <citation type="journal article" date="2021" name="ISME Commun">
        <title>Automated analysis of genomic sequences facilitates high-throughput and comprehensive description of bacteria.</title>
        <authorList>
            <person name="Hitch T.C.A."/>
        </authorList>
    </citation>
    <scope>NUCLEOTIDE SEQUENCE [LARGE SCALE GENOMIC DNA]</scope>
    <source>
        <strain evidence="11 12">Sanger_02</strain>
    </source>
</reference>
<evidence type="ECO:0000256" key="1">
    <source>
        <dbReference type="ARBA" id="ARBA00001782"/>
    </source>
</evidence>
<dbReference type="EC" id="5.1.3.1" evidence="7 10"/>
<dbReference type="CDD" id="cd00429">
    <property type="entry name" value="RPE"/>
    <property type="match status" value="1"/>
</dbReference>
<dbReference type="Proteomes" id="UP001207605">
    <property type="component" value="Unassembled WGS sequence"/>
</dbReference>